<dbReference type="PANTHER" id="PTHR17490">
    <property type="entry name" value="SUA5"/>
    <property type="match status" value="1"/>
</dbReference>
<keyword evidence="7 13" id="KW-0819">tRNA processing</keyword>
<dbReference type="GO" id="GO:0006450">
    <property type="term" value="P:regulation of translational fidelity"/>
    <property type="evidence" value="ECO:0007669"/>
    <property type="project" value="TreeGrafter"/>
</dbReference>
<dbReference type="InterPro" id="IPR038385">
    <property type="entry name" value="Sua5/YwlC_C"/>
</dbReference>
<dbReference type="PROSITE" id="PS51163">
    <property type="entry name" value="YRDC"/>
    <property type="match status" value="1"/>
</dbReference>
<feature type="binding site" evidence="14">
    <location>
        <position position="201"/>
    </location>
    <ligand>
        <name>L-threonine</name>
        <dbReference type="ChEBI" id="CHEBI:57926"/>
    </ligand>
</feature>
<dbReference type="InterPro" id="IPR017945">
    <property type="entry name" value="DHBP_synth_RibB-like_a/b_dom"/>
</dbReference>
<evidence type="ECO:0000256" key="9">
    <source>
        <dbReference type="ARBA" id="ARBA00022741"/>
    </source>
</evidence>
<dbReference type="Pfam" id="PF01300">
    <property type="entry name" value="Sua5_yciO_yrdC"/>
    <property type="match status" value="1"/>
</dbReference>
<dbReference type="Pfam" id="PF03481">
    <property type="entry name" value="Sua5_C"/>
    <property type="match status" value="1"/>
</dbReference>
<dbReference type="Proteomes" id="UP000066014">
    <property type="component" value="Chromosome"/>
</dbReference>
<comment type="similarity">
    <text evidence="2 13">Belongs to the SUA5 family.</text>
</comment>
<feature type="binding site" evidence="14">
    <location>
        <position position="159"/>
    </location>
    <ligand>
        <name>ATP</name>
        <dbReference type="ChEBI" id="CHEBI:30616"/>
    </ligand>
</feature>
<dbReference type="Gene3D" id="3.40.50.11030">
    <property type="entry name" value="Threonylcarbamoyl-AMP synthase, C-terminal domain"/>
    <property type="match status" value="1"/>
</dbReference>
<reference evidence="16 17" key="1">
    <citation type="journal article" date="2014" name="Nat. Commun.">
        <title>Physiological and genomic features of highly alkaliphilic hydrogen-utilizing Betaproteobacteria from a continental serpentinizing site.</title>
        <authorList>
            <person name="Suzuki S."/>
            <person name="Kuenen J.G."/>
            <person name="Schipper K."/>
            <person name="van der Velde S."/>
            <person name="Ishii S."/>
            <person name="Wu A."/>
            <person name="Sorokin D.Y."/>
            <person name="Tenney A."/>
            <person name="Meng X.Y."/>
            <person name="Morrill P.L."/>
            <person name="Kamagata Y."/>
            <person name="Muyzer G."/>
            <person name="Nealson K.H."/>
        </authorList>
    </citation>
    <scope>NUCLEOTIDE SEQUENCE [LARGE SCALE GENOMIC DNA]</scope>
    <source>
        <strain evidence="16 17">B1</strain>
    </source>
</reference>
<evidence type="ECO:0000259" key="15">
    <source>
        <dbReference type="PROSITE" id="PS51163"/>
    </source>
</evidence>
<dbReference type="EC" id="2.7.7.87" evidence="3 13"/>
<keyword evidence="5 13" id="KW-0963">Cytoplasm</keyword>
<dbReference type="Gene3D" id="3.90.870.10">
    <property type="entry name" value="DHBP synthase"/>
    <property type="match status" value="1"/>
</dbReference>
<evidence type="ECO:0000256" key="2">
    <source>
        <dbReference type="ARBA" id="ARBA00007663"/>
    </source>
</evidence>
<evidence type="ECO:0000313" key="16">
    <source>
        <dbReference type="EMBL" id="BAO84473.1"/>
    </source>
</evidence>
<keyword evidence="8 13" id="KW-0548">Nucleotidyltransferase</keyword>
<comment type="subcellular location">
    <subcellularLocation>
        <location evidence="1 13">Cytoplasm</location>
    </subcellularLocation>
</comment>
<feature type="binding site" evidence="14">
    <location>
        <position position="215"/>
    </location>
    <ligand>
        <name>ATP</name>
        <dbReference type="ChEBI" id="CHEBI:30616"/>
    </ligand>
</feature>
<dbReference type="STRING" id="1458426.SMCB_2245"/>
<feature type="binding site" evidence="14">
    <location>
        <position position="41"/>
    </location>
    <ligand>
        <name>L-threonine</name>
        <dbReference type="ChEBI" id="CHEBI:57926"/>
    </ligand>
</feature>
<evidence type="ECO:0000313" key="17">
    <source>
        <dbReference type="Proteomes" id="UP000066014"/>
    </source>
</evidence>
<feature type="binding site" evidence="14">
    <location>
        <position position="157"/>
    </location>
    <ligand>
        <name>L-threonine</name>
        <dbReference type="ChEBI" id="CHEBI:57926"/>
    </ligand>
</feature>
<evidence type="ECO:0000256" key="1">
    <source>
        <dbReference type="ARBA" id="ARBA00004496"/>
    </source>
</evidence>
<feature type="binding site" evidence="14">
    <location>
        <position position="167"/>
    </location>
    <ligand>
        <name>ATP</name>
        <dbReference type="ChEBI" id="CHEBI:30616"/>
    </ligand>
</feature>
<evidence type="ECO:0000256" key="13">
    <source>
        <dbReference type="PIRNR" id="PIRNR004930"/>
    </source>
</evidence>
<dbReference type="InterPro" id="IPR006070">
    <property type="entry name" value="Sua5-like_dom"/>
</dbReference>
<evidence type="ECO:0000256" key="6">
    <source>
        <dbReference type="ARBA" id="ARBA00022679"/>
    </source>
</evidence>
<evidence type="ECO:0000256" key="12">
    <source>
        <dbReference type="ARBA" id="ARBA00048366"/>
    </source>
</evidence>
<dbReference type="EMBL" id="AP014569">
    <property type="protein sequence ID" value="BAO84473.1"/>
    <property type="molecule type" value="Genomic_DNA"/>
</dbReference>
<accession>A0A060NY64</accession>
<evidence type="ECO:0000256" key="8">
    <source>
        <dbReference type="ARBA" id="ARBA00022695"/>
    </source>
</evidence>
<feature type="binding site" evidence="14">
    <location>
        <position position="73"/>
    </location>
    <ligand>
        <name>L-threonine</name>
        <dbReference type="ChEBI" id="CHEBI:57926"/>
    </ligand>
</feature>
<dbReference type="HOGENOM" id="CLU_031397_0_2_4"/>
<feature type="binding site" evidence="14">
    <location>
        <position position="250"/>
    </location>
    <ligand>
        <name>ATP</name>
        <dbReference type="ChEBI" id="CHEBI:30616"/>
    </ligand>
</feature>
<organism evidence="16 17">
    <name type="scientific">Serpentinimonas maccroryi</name>
    <dbReference type="NCBI Taxonomy" id="1458426"/>
    <lineage>
        <taxon>Bacteria</taxon>
        <taxon>Pseudomonadati</taxon>
        <taxon>Pseudomonadota</taxon>
        <taxon>Betaproteobacteria</taxon>
        <taxon>Burkholderiales</taxon>
        <taxon>Comamonadaceae</taxon>
        <taxon>Serpentinimonas</taxon>
    </lineage>
</organism>
<evidence type="ECO:0000256" key="3">
    <source>
        <dbReference type="ARBA" id="ARBA00012584"/>
    </source>
</evidence>
<dbReference type="PANTHER" id="PTHR17490:SF16">
    <property type="entry name" value="THREONYLCARBAMOYL-AMP SYNTHASE"/>
    <property type="match status" value="1"/>
</dbReference>
<evidence type="ECO:0000256" key="14">
    <source>
        <dbReference type="PIRSR" id="PIRSR004930-1"/>
    </source>
</evidence>
<feature type="binding site" evidence="14">
    <location>
        <position position="133"/>
    </location>
    <ligand>
        <name>L-threonine</name>
        <dbReference type="ChEBI" id="CHEBI:57926"/>
    </ligand>
</feature>
<evidence type="ECO:0000256" key="11">
    <source>
        <dbReference type="ARBA" id="ARBA00029774"/>
    </source>
</evidence>
<dbReference type="InterPro" id="IPR050156">
    <property type="entry name" value="TC-AMP_synthase_SUA5"/>
</dbReference>
<keyword evidence="9 13" id="KW-0547">Nucleotide-binding</keyword>
<evidence type="ECO:0000256" key="5">
    <source>
        <dbReference type="ARBA" id="ARBA00022490"/>
    </source>
</evidence>
<dbReference type="SUPFAM" id="SSF55821">
    <property type="entry name" value="YrdC/RibB"/>
    <property type="match status" value="1"/>
</dbReference>
<dbReference type="InterPro" id="IPR005145">
    <property type="entry name" value="Sua5_C"/>
</dbReference>
<evidence type="ECO:0000256" key="10">
    <source>
        <dbReference type="ARBA" id="ARBA00022840"/>
    </source>
</evidence>
<gene>
    <name evidence="16" type="ORF">SMCB_2245</name>
</gene>
<keyword evidence="10 13" id="KW-0067">ATP-binding</keyword>
<name>A0A060NY64_9BURK</name>
<dbReference type="GO" id="GO:0005524">
    <property type="term" value="F:ATP binding"/>
    <property type="evidence" value="ECO:0007669"/>
    <property type="project" value="UniProtKB-UniRule"/>
</dbReference>
<dbReference type="KEGG" id="cbab:SMCB_2245"/>
<keyword evidence="6 13" id="KW-0808">Transferase</keyword>
<comment type="catalytic activity">
    <reaction evidence="12 13">
        <text>L-threonine + hydrogencarbonate + ATP = L-threonylcarbamoyladenylate + diphosphate + H2O</text>
        <dbReference type="Rhea" id="RHEA:36407"/>
        <dbReference type="ChEBI" id="CHEBI:15377"/>
        <dbReference type="ChEBI" id="CHEBI:17544"/>
        <dbReference type="ChEBI" id="CHEBI:30616"/>
        <dbReference type="ChEBI" id="CHEBI:33019"/>
        <dbReference type="ChEBI" id="CHEBI:57926"/>
        <dbReference type="ChEBI" id="CHEBI:73682"/>
        <dbReference type="EC" id="2.7.7.87"/>
    </reaction>
</comment>
<dbReference type="GO" id="GO:0061710">
    <property type="term" value="F:L-threonylcarbamoyladenylate synthase"/>
    <property type="evidence" value="ECO:0007669"/>
    <property type="project" value="UniProtKB-EC"/>
</dbReference>
<dbReference type="NCBIfam" id="TIGR00057">
    <property type="entry name" value="L-threonylcarbamoyladenylate synthase"/>
    <property type="match status" value="1"/>
</dbReference>
<evidence type="ECO:0000256" key="7">
    <source>
        <dbReference type="ARBA" id="ARBA00022694"/>
    </source>
</evidence>
<sequence length="349" mass="36433">MALTLDARALAGATAGAPEPVLQRACAQLQAGRLLALPTETVYGLATDADAPEAVARIYAAKGRPADHPLIVHVGGSQPAHWQPALAHYTRACPDFALRLMAACWPGPLTLILPRRPGVASAAAGGQGSIGLRCPAHPVAQAVLQAALQVGIRGLAAPSANRFGRLSPTRAEHVAAEFAGLLSDDDLLILDAGPCQVGIESTIIDCSRSQPVLLRPGVLPLSTLEAAAGQPLAARDAAAPRASGTLSAHYAPRARLRLLPAPELQTALDLLGPDARHLAIYSRSPLRCASAHVLQERMPQQASACAHELFAVLRALDRPGTRLIWVETPPDDPAWDGVRDRLQRAAASG</sequence>
<proteinExistence type="inferred from homology"/>
<dbReference type="AlphaFoldDB" id="A0A060NY64"/>
<comment type="function">
    <text evidence="13">Required for the formation of a threonylcarbamoyl group on adenosine at position 37 (t(6)A37) in tRNAs that read codons beginning with adenine.</text>
</comment>
<feature type="binding site" evidence="14">
    <location>
        <position position="64"/>
    </location>
    <ligand>
        <name>ATP</name>
        <dbReference type="ChEBI" id="CHEBI:30616"/>
    </ligand>
</feature>
<dbReference type="GO" id="GO:0005737">
    <property type="term" value="C:cytoplasm"/>
    <property type="evidence" value="ECO:0007669"/>
    <property type="project" value="UniProtKB-SubCell"/>
</dbReference>
<dbReference type="GO" id="GO:0003725">
    <property type="term" value="F:double-stranded RNA binding"/>
    <property type="evidence" value="ECO:0007669"/>
    <property type="project" value="UniProtKB-UniRule"/>
</dbReference>
<dbReference type="GO" id="GO:0008033">
    <property type="term" value="P:tRNA processing"/>
    <property type="evidence" value="ECO:0007669"/>
    <property type="project" value="UniProtKB-KW"/>
</dbReference>
<protein>
    <recommendedName>
        <fullName evidence="4 13">Threonylcarbamoyl-AMP synthase</fullName>
        <shortName evidence="13">TC-AMP synthase</shortName>
        <ecNumber evidence="3 13">2.7.7.87</ecNumber>
    </recommendedName>
    <alternativeName>
        <fullName evidence="11 13">L-threonylcarbamoyladenylate synthase</fullName>
    </alternativeName>
</protein>
<feature type="domain" description="YrdC-like" evidence="15">
    <location>
        <begin position="19"/>
        <end position="219"/>
    </location>
</feature>
<dbReference type="PIRSF" id="PIRSF004930">
    <property type="entry name" value="Tln_factor_SUA5"/>
    <property type="match status" value="1"/>
</dbReference>
<dbReference type="GO" id="GO:0000049">
    <property type="term" value="F:tRNA binding"/>
    <property type="evidence" value="ECO:0007669"/>
    <property type="project" value="TreeGrafter"/>
</dbReference>
<evidence type="ECO:0000256" key="4">
    <source>
        <dbReference type="ARBA" id="ARBA00015492"/>
    </source>
</evidence>
<keyword evidence="17" id="KW-1185">Reference proteome</keyword>
<dbReference type="InterPro" id="IPR010923">
    <property type="entry name" value="T(6)A37_SUA5"/>
</dbReference>